<accession>A0A830BDE6</accession>
<dbReference type="Proteomes" id="UP000653305">
    <property type="component" value="Unassembled WGS sequence"/>
</dbReference>
<comment type="caution">
    <text evidence="3">The sequence shown here is derived from an EMBL/GenBank/DDBJ whole genome shotgun (WGS) entry which is preliminary data.</text>
</comment>
<evidence type="ECO:0000313" key="4">
    <source>
        <dbReference type="Proteomes" id="UP000653305"/>
    </source>
</evidence>
<evidence type="ECO:0000256" key="1">
    <source>
        <dbReference type="SAM" id="Coils"/>
    </source>
</evidence>
<dbReference type="EMBL" id="BMAC01000100">
    <property type="protein sequence ID" value="GFP85147.1"/>
    <property type="molecule type" value="Genomic_DNA"/>
</dbReference>
<reference evidence="3" key="1">
    <citation type="submission" date="2020-07" db="EMBL/GenBank/DDBJ databases">
        <title>Ethylene signaling mediates host invasion by parasitic plants.</title>
        <authorList>
            <person name="Yoshida S."/>
        </authorList>
    </citation>
    <scope>NUCLEOTIDE SEQUENCE</scope>
    <source>
        <strain evidence="3">Okayama</strain>
    </source>
</reference>
<keyword evidence="1" id="KW-0175">Coiled coil</keyword>
<evidence type="ECO:0000256" key="2">
    <source>
        <dbReference type="SAM" id="MobiDB-lite"/>
    </source>
</evidence>
<evidence type="ECO:0000313" key="3">
    <source>
        <dbReference type="EMBL" id="GFP85147.1"/>
    </source>
</evidence>
<dbReference type="AlphaFoldDB" id="A0A830BDE6"/>
<organism evidence="3 4">
    <name type="scientific">Phtheirospermum japonicum</name>
    <dbReference type="NCBI Taxonomy" id="374723"/>
    <lineage>
        <taxon>Eukaryota</taxon>
        <taxon>Viridiplantae</taxon>
        <taxon>Streptophyta</taxon>
        <taxon>Embryophyta</taxon>
        <taxon>Tracheophyta</taxon>
        <taxon>Spermatophyta</taxon>
        <taxon>Magnoliopsida</taxon>
        <taxon>eudicotyledons</taxon>
        <taxon>Gunneridae</taxon>
        <taxon>Pentapetalae</taxon>
        <taxon>asterids</taxon>
        <taxon>lamiids</taxon>
        <taxon>Lamiales</taxon>
        <taxon>Orobanchaceae</taxon>
        <taxon>Orobanchaceae incertae sedis</taxon>
        <taxon>Phtheirospermum</taxon>
    </lineage>
</organism>
<feature type="coiled-coil region" evidence="1">
    <location>
        <begin position="77"/>
        <end position="111"/>
    </location>
</feature>
<feature type="region of interest" description="Disordered" evidence="2">
    <location>
        <begin position="322"/>
        <end position="360"/>
    </location>
</feature>
<keyword evidence="4" id="KW-1185">Reference proteome</keyword>
<sequence length="387" mass="44400">MTVGDSDDRKIRGDEYINKRTRQLLSNTLKVSKNFLRLQKPTNKVAAKSKLKAAKCLTNDSGVRLCSMEEKALRHSKLRLENRRNEISKKLEDLETKLHQVTLEKKLLKLTMKKAKLEEHVYDRDCPMTSLDNDLHDTVLLEKSMGFTKVPQRLFALLREKLMWQFGRSFDRMVIDLHLDLWSQIVLKTRKSVGEGYVFPLTEDEALTGLVQEFELDISTTDAEDILTEVVRKFASNFRAALEETMLERLNNKYTAEEIFLNWPELGKKIYLLKEAIHQTRALGIFVRRQVLEKLAAIKTAKYADGECPSATNYRRNLSVGKLHTNRPRLRTDSFSDNQLQNKNREEEAENHQGAVATAGAQSTSHIKVYVGDDVVYGAGREVSSLQ</sequence>
<protein>
    <submittedName>
        <fullName evidence="3">Uncharacterized protein</fullName>
    </submittedName>
</protein>
<gene>
    <name evidence="3" type="ORF">PHJA_000658500</name>
</gene>
<feature type="compositionally biased region" description="Polar residues" evidence="2">
    <location>
        <begin position="333"/>
        <end position="342"/>
    </location>
</feature>
<proteinExistence type="predicted"/>
<name>A0A830BDE6_9LAMI</name>